<evidence type="ECO:0000256" key="1">
    <source>
        <dbReference type="ARBA" id="ARBA00005094"/>
    </source>
</evidence>
<comment type="cofactor">
    <cofactor evidence="9">
        <name>Mg(2+)</name>
        <dbReference type="ChEBI" id="CHEBI:18420"/>
    </cofactor>
    <cofactor evidence="9">
        <name>Mn(2+)</name>
        <dbReference type="ChEBI" id="CHEBI:29035"/>
    </cofactor>
</comment>
<dbReference type="Proteomes" id="UP001595799">
    <property type="component" value="Unassembled WGS sequence"/>
</dbReference>
<feature type="binding site" evidence="9">
    <location>
        <position position="151"/>
    </location>
    <ligand>
        <name>1-deoxy-D-xylulose 5-phosphate</name>
        <dbReference type="ChEBI" id="CHEBI:57792"/>
    </ligand>
</feature>
<dbReference type="Gene3D" id="1.10.1740.10">
    <property type="match status" value="1"/>
</dbReference>
<feature type="binding site" evidence="9">
    <location>
        <position position="152"/>
    </location>
    <ligand>
        <name>1-deoxy-D-xylulose 5-phosphate</name>
        <dbReference type="ChEBI" id="CHEBI:57792"/>
    </ligand>
</feature>
<dbReference type="SUPFAM" id="SSF51735">
    <property type="entry name" value="NAD(P)-binding Rossmann-fold domains"/>
    <property type="match status" value="1"/>
</dbReference>
<name>A0ABV8UKD4_9PROT</name>
<gene>
    <name evidence="9" type="primary">dxr</name>
    <name evidence="13" type="ORF">ACFOW6_08070</name>
</gene>
<evidence type="ECO:0000256" key="6">
    <source>
        <dbReference type="ARBA" id="ARBA00023211"/>
    </source>
</evidence>
<evidence type="ECO:0000256" key="4">
    <source>
        <dbReference type="ARBA" id="ARBA00022857"/>
    </source>
</evidence>
<feature type="binding site" evidence="9">
    <location>
        <position position="152"/>
    </location>
    <ligand>
        <name>Mn(2+)</name>
        <dbReference type="ChEBI" id="CHEBI:29035"/>
    </ligand>
</feature>
<keyword evidence="14" id="KW-1185">Reference proteome</keyword>
<feature type="binding site" evidence="9">
    <location>
        <position position="14"/>
    </location>
    <ligand>
        <name>NADPH</name>
        <dbReference type="ChEBI" id="CHEBI:57783"/>
    </ligand>
</feature>
<evidence type="ECO:0000259" key="11">
    <source>
        <dbReference type="Pfam" id="PF08436"/>
    </source>
</evidence>
<feature type="binding site" evidence="9">
    <location>
        <position position="218"/>
    </location>
    <ligand>
        <name>1-deoxy-D-xylulose 5-phosphate</name>
        <dbReference type="ChEBI" id="CHEBI:57792"/>
    </ligand>
</feature>
<keyword evidence="4 9" id="KW-0521">NADP</keyword>
<dbReference type="EC" id="1.1.1.267" evidence="9"/>
<comment type="catalytic activity">
    <reaction evidence="8">
        <text>2-C-methyl-D-erythritol 4-phosphate + NADP(+) = 1-deoxy-D-xylulose 5-phosphate + NADPH + H(+)</text>
        <dbReference type="Rhea" id="RHEA:13717"/>
        <dbReference type="ChEBI" id="CHEBI:15378"/>
        <dbReference type="ChEBI" id="CHEBI:57783"/>
        <dbReference type="ChEBI" id="CHEBI:57792"/>
        <dbReference type="ChEBI" id="CHEBI:58262"/>
        <dbReference type="ChEBI" id="CHEBI:58349"/>
        <dbReference type="EC" id="1.1.1.267"/>
    </reaction>
    <physiologicalReaction direction="right-to-left" evidence="8">
        <dbReference type="Rhea" id="RHEA:13719"/>
    </physiologicalReaction>
</comment>
<evidence type="ECO:0000256" key="5">
    <source>
        <dbReference type="ARBA" id="ARBA00023002"/>
    </source>
</evidence>
<dbReference type="InterPro" id="IPR036291">
    <property type="entry name" value="NAD(P)-bd_dom_sf"/>
</dbReference>
<feature type="domain" description="1-deoxy-D-xylulose 5-phosphate reductoisomerase C-terminal" evidence="11">
    <location>
        <begin position="146"/>
        <end position="229"/>
    </location>
</feature>
<dbReference type="Gene3D" id="3.40.50.720">
    <property type="entry name" value="NAD(P)-binding Rossmann-like Domain"/>
    <property type="match status" value="1"/>
</dbReference>
<dbReference type="InterPro" id="IPR013644">
    <property type="entry name" value="DXP_reductoisomerase_C"/>
</dbReference>
<feature type="binding site" evidence="9">
    <location>
        <position position="221"/>
    </location>
    <ligand>
        <name>Mn(2+)</name>
        <dbReference type="ChEBI" id="CHEBI:29035"/>
    </ligand>
</feature>
<dbReference type="PIRSF" id="PIRSF006205">
    <property type="entry name" value="Dxp_reductismrs"/>
    <property type="match status" value="1"/>
</dbReference>
<dbReference type="EMBL" id="JBHSCW010000003">
    <property type="protein sequence ID" value="MFC4351494.1"/>
    <property type="molecule type" value="Genomic_DNA"/>
</dbReference>
<evidence type="ECO:0000256" key="8">
    <source>
        <dbReference type="ARBA" id="ARBA00048543"/>
    </source>
</evidence>
<feature type="binding site" evidence="9">
    <location>
        <position position="221"/>
    </location>
    <ligand>
        <name>1-deoxy-D-xylulose 5-phosphate</name>
        <dbReference type="ChEBI" id="CHEBI:57792"/>
    </ligand>
</feature>
<evidence type="ECO:0000256" key="7">
    <source>
        <dbReference type="ARBA" id="ARBA00023229"/>
    </source>
</evidence>
<comment type="function">
    <text evidence="9">Catalyzes the NADPH-dependent rearrangement and reduction of 1-deoxy-D-xylulose-5-phosphate (DXP) to 2-C-methyl-D-erythritol 4-phosphate (MEP).</text>
</comment>
<comment type="pathway">
    <text evidence="1 9">Isoprenoid biosynthesis; isopentenyl diphosphate biosynthesis via DXP pathway; isopentenyl diphosphate from 1-deoxy-D-xylulose 5-phosphate: step 1/6.</text>
</comment>
<feature type="binding site" evidence="9">
    <location>
        <position position="124"/>
    </location>
    <ligand>
        <name>NADPH</name>
        <dbReference type="ChEBI" id="CHEBI:57783"/>
    </ligand>
</feature>
<dbReference type="GO" id="GO:0030604">
    <property type="term" value="F:1-deoxy-D-xylulose-5-phosphate reductoisomerase activity"/>
    <property type="evidence" value="ECO:0007669"/>
    <property type="project" value="UniProtKB-EC"/>
</dbReference>
<reference evidence="14" key="1">
    <citation type="journal article" date="2019" name="Int. J. Syst. Evol. Microbiol.">
        <title>The Global Catalogue of Microorganisms (GCM) 10K type strain sequencing project: providing services to taxonomists for standard genome sequencing and annotation.</title>
        <authorList>
            <consortium name="The Broad Institute Genomics Platform"/>
            <consortium name="The Broad Institute Genome Sequencing Center for Infectious Disease"/>
            <person name="Wu L."/>
            <person name="Ma J."/>
        </authorList>
    </citation>
    <scope>NUCLEOTIDE SEQUENCE [LARGE SCALE GENOMIC DNA]</scope>
    <source>
        <strain evidence="14">CECT 8472</strain>
    </source>
</reference>
<feature type="binding site" evidence="9">
    <location>
        <position position="199"/>
    </location>
    <ligand>
        <name>1-deoxy-D-xylulose 5-phosphate</name>
        <dbReference type="ChEBI" id="CHEBI:57792"/>
    </ligand>
</feature>
<dbReference type="SUPFAM" id="SSF55347">
    <property type="entry name" value="Glyceraldehyde-3-phosphate dehydrogenase-like, C-terminal domain"/>
    <property type="match status" value="1"/>
</dbReference>
<dbReference type="HAMAP" id="MF_00183">
    <property type="entry name" value="DXP_reductoisom"/>
    <property type="match status" value="1"/>
</dbReference>
<evidence type="ECO:0000256" key="9">
    <source>
        <dbReference type="HAMAP-Rule" id="MF_00183"/>
    </source>
</evidence>
<comment type="similarity">
    <text evidence="2 9">Belongs to the DXR family.</text>
</comment>
<dbReference type="PANTHER" id="PTHR30525">
    <property type="entry name" value="1-DEOXY-D-XYLULOSE 5-PHOSPHATE REDUCTOISOMERASE"/>
    <property type="match status" value="1"/>
</dbReference>
<feature type="binding site" evidence="9">
    <location>
        <position position="125"/>
    </location>
    <ligand>
        <name>1-deoxy-D-xylulose 5-phosphate</name>
        <dbReference type="ChEBI" id="CHEBI:57792"/>
    </ligand>
</feature>
<comment type="caution">
    <text evidence="13">The sequence shown here is derived from an EMBL/GenBank/DDBJ whole genome shotgun (WGS) entry which is preliminary data.</text>
</comment>
<dbReference type="Pfam" id="PF13288">
    <property type="entry name" value="DXPR_C"/>
    <property type="match status" value="1"/>
</dbReference>
<feature type="binding site" evidence="9">
    <location>
        <position position="176"/>
    </location>
    <ligand>
        <name>1-deoxy-D-xylulose 5-phosphate</name>
        <dbReference type="ChEBI" id="CHEBI:57792"/>
    </ligand>
</feature>
<feature type="binding site" evidence="9">
    <location>
        <position position="13"/>
    </location>
    <ligand>
        <name>NADPH</name>
        <dbReference type="ChEBI" id="CHEBI:57783"/>
    </ligand>
</feature>
<feature type="domain" description="DXP reductoisomerase C-terminal" evidence="12">
    <location>
        <begin position="261"/>
        <end position="377"/>
    </location>
</feature>
<dbReference type="InterPro" id="IPR013512">
    <property type="entry name" value="DXP_reductoisomerase_N"/>
</dbReference>
<keyword evidence="7 9" id="KW-0414">Isoprene biosynthesis</keyword>
<evidence type="ECO:0000256" key="2">
    <source>
        <dbReference type="ARBA" id="ARBA00006825"/>
    </source>
</evidence>
<dbReference type="InterPro" id="IPR026877">
    <property type="entry name" value="DXPR_C"/>
</dbReference>
<proteinExistence type="inferred from homology"/>
<keyword evidence="9" id="KW-0460">Magnesium</keyword>
<dbReference type="InterPro" id="IPR036169">
    <property type="entry name" value="DXPR_C_sf"/>
</dbReference>
<dbReference type="InterPro" id="IPR003821">
    <property type="entry name" value="DXP_reductoisomerase"/>
</dbReference>
<dbReference type="RefSeq" id="WP_382421824.1">
    <property type="nucleotide sequence ID" value="NZ_JBHSCW010000003.1"/>
</dbReference>
<feature type="binding site" evidence="9">
    <location>
        <position position="150"/>
    </location>
    <ligand>
        <name>Mn(2+)</name>
        <dbReference type="ChEBI" id="CHEBI:29035"/>
    </ligand>
</feature>
<feature type="binding site" evidence="9">
    <location>
        <position position="217"/>
    </location>
    <ligand>
        <name>1-deoxy-D-xylulose 5-phosphate</name>
        <dbReference type="ChEBI" id="CHEBI:57792"/>
    </ligand>
</feature>
<evidence type="ECO:0000256" key="3">
    <source>
        <dbReference type="ARBA" id="ARBA00022723"/>
    </source>
</evidence>
<dbReference type="Pfam" id="PF08436">
    <property type="entry name" value="DXP_redisom_C"/>
    <property type="match status" value="1"/>
</dbReference>
<feature type="binding site" evidence="9">
    <location>
        <position position="126"/>
    </location>
    <ligand>
        <name>NADPH</name>
        <dbReference type="ChEBI" id="CHEBI:57783"/>
    </ligand>
</feature>
<keyword evidence="5 9" id="KW-0560">Oxidoreductase</keyword>
<feature type="binding site" evidence="9">
    <location>
        <position position="16"/>
    </location>
    <ligand>
        <name>NADPH</name>
        <dbReference type="ChEBI" id="CHEBI:57783"/>
    </ligand>
</feature>
<evidence type="ECO:0000259" key="12">
    <source>
        <dbReference type="Pfam" id="PF13288"/>
    </source>
</evidence>
<evidence type="ECO:0000259" key="10">
    <source>
        <dbReference type="Pfam" id="PF02670"/>
    </source>
</evidence>
<feature type="binding site" evidence="9">
    <location>
        <position position="15"/>
    </location>
    <ligand>
        <name>NADPH</name>
        <dbReference type="ChEBI" id="CHEBI:57783"/>
    </ligand>
</feature>
<dbReference type="NCBIfam" id="NF009114">
    <property type="entry name" value="PRK12464.1"/>
    <property type="match status" value="1"/>
</dbReference>
<accession>A0ABV8UKD4</accession>
<feature type="binding site" evidence="9">
    <location>
        <position position="212"/>
    </location>
    <ligand>
        <name>1-deoxy-D-xylulose 5-phosphate</name>
        <dbReference type="ChEBI" id="CHEBI:57792"/>
    </ligand>
</feature>
<comment type="caution">
    <text evidence="9">Lacks conserved residue(s) required for the propagation of feature annotation.</text>
</comment>
<dbReference type="Pfam" id="PF02670">
    <property type="entry name" value="DXP_reductoisom"/>
    <property type="match status" value="1"/>
</dbReference>
<feature type="binding site" evidence="9">
    <location>
        <position position="205"/>
    </location>
    <ligand>
        <name>NADPH</name>
        <dbReference type="ChEBI" id="CHEBI:57783"/>
    </ligand>
</feature>
<dbReference type="NCBIfam" id="TIGR00243">
    <property type="entry name" value="Dxr"/>
    <property type="match status" value="1"/>
</dbReference>
<keyword evidence="3 9" id="KW-0479">Metal-binding</keyword>
<feature type="domain" description="1-deoxy-D-xylulose 5-phosphate reductoisomerase N-terminal" evidence="10">
    <location>
        <begin position="7"/>
        <end position="132"/>
    </location>
</feature>
<organism evidence="13 14">
    <name type="scientific">Fodinicurvata halophila</name>
    <dbReference type="NCBI Taxonomy" id="1419723"/>
    <lineage>
        <taxon>Bacteria</taxon>
        <taxon>Pseudomonadati</taxon>
        <taxon>Pseudomonadota</taxon>
        <taxon>Alphaproteobacteria</taxon>
        <taxon>Rhodospirillales</taxon>
        <taxon>Rhodovibrionaceae</taxon>
        <taxon>Fodinicurvata</taxon>
    </lineage>
</organism>
<evidence type="ECO:0000313" key="13">
    <source>
        <dbReference type="EMBL" id="MFC4351494.1"/>
    </source>
</evidence>
<protein>
    <recommendedName>
        <fullName evidence="9">1-deoxy-D-xylulose 5-phosphate reductoisomerase</fullName>
        <shortName evidence="9">DXP reductoisomerase</shortName>
        <ecNumber evidence="9">1.1.1.267</ecNumber>
    </recommendedName>
    <alternativeName>
        <fullName evidence="9">1-deoxyxylulose-5-phosphate reductoisomerase</fullName>
    </alternativeName>
    <alternativeName>
        <fullName evidence="9">2-C-methyl-D-erythritol 4-phosphate synthase</fullName>
    </alternativeName>
</protein>
<dbReference type="SUPFAM" id="SSF69055">
    <property type="entry name" value="1-deoxy-D-xylulose-5-phosphate reductoisomerase, C-terminal domain"/>
    <property type="match status" value="1"/>
</dbReference>
<evidence type="ECO:0000313" key="14">
    <source>
        <dbReference type="Proteomes" id="UP001595799"/>
    </source>
</evidence>
<keyword evidence="6 9" id="KW-0464">Manganese</keyword>
<dbReference type="PANTHER" id="PTHR30525:SF0">
    <property type="entry name" value="1-DEOXY-D-XYLULOSE 5-PHOSPHATE REDUCTOISOMERASE, CHLOROPLASTIC"/>
    <property type="match status" value="1"/>
</dbReference>
<sequence>MKEPRRIAILGSTGSVGQSTLELISQAPEHYRVEALSAYRSVEQLAAQARACSAAFAAVGDPSLYKELKEALSGTETEVAAGPEALVEAAARDSDWVMAAIVGAAGLPATLEAVRRGAMVALANKESLVCAGAYLVEAARASGATLLPVDSEHNAIFQVFAAEQKNEIEEIILTASGGPFRTWSSAEMETATPEQALAHPNWSMGAKISIDSATMMNKGLELIEAVHLFDLPDSRVSVVVHPQSIVHGLVRYSDGSLLAQMGHPDMRTPIAHSLAWPARMNAPVKQLSLTQMAQLTFQEPEDERFPALRLARDSLRNGTGATIVFNAANEVAVEGFLAHRLGFMDIPRVVADTLEAYMPNPPESFEAVLEIDREAREHARAGLGQSKVATG</sequence>
<feature type="binding site" evidence="9">
    <location>
        <position position="40"/>
    </location>
    <ligand>
        <name>NADPH</name>
        <dbReference type="ChEBI" id="CHEBI:57783"/>
    </ligand>
</feature>